<dbReference type="Gene3D" id="3.40.50.720">
    <property type="entry name" value="NAD(P)-binding Rossmann-like Domain"/>
    <property type="match status" value="1"/>
</dbReference>
<dbReference type="Proteomes" id="UP000316093">
    <property type="component" value="Chromosome"/>
</dbReference>
<dbReference type="OrthoDB" id="9787435at2"/>
<proteinExistence type="predicted"/>
<dbReference type="InterPro" id="IPR036291">
    <property type="entry name" value="NAD(P)-bd_dom_sf"/>
</dbReference>
<evidence type="ECO:0000259" key="1">
    <source>
        <dbReference type="SMART" id="SM00829"/>
    </source>
</evidence>
<accession>A0A4Y5YY22</accession>
<dbReference type="InterPro" id="IPR050700">
    <property type="entry name" value="YIM1/Zinc_Alcohol_DH_Fams"/>
</dbReference>
<dbReference type="PANTHER" id="PTHR11695">
    <property type="entry name" value="ALCOHOL DEHYDROGENASE RELATED"/>
    <property type="match status" value="1"/>
</dbReference>
<dbReference type="EMBL" id="CP041046">
    <property type="protein sequence ID" value="QDE37747.1"/>
    <property type="molecule type" value="Genomic_DNA"/>
</dbReference>
<dbReference type="GO" id="GO:0016491">
    <property type="term" value="F:oxidoreductase activity"/>
    <property type="evidence" value="ECO:0007669"/>
    <property type="project" value="InterPro"/>
</dbReference>
<dbReference type="InterPro" id="IPR013154">
    <property type="entry name" value="ADH-like_N"/>
</dbReference>
<keyword evidence="3" id="KW-1185">Reference proteome</keyword>
<dbReference type="Pfam" id="PF08240">
    <property type="entry name" value="ADH_N"/>
    <property type="match status" value="1"/>
</dbReference>
<evidence type="ECO:0000313" key="2">
    <source>
        <dbReference type="EMBL" id="QDE37747.1"/>
    </source>
</evidence>
<dbReference type="SUPFAM" id="SSF51735">
    <property type="entry name" value="NAD(P)-binding Rossmann-fold domains"/>
    <property type="match status" value="1"/>
</dbReference>
<dbReference type="KEGG" id="lpy:FIV34_00310"/>
<dbReference type="InterPro" id="IPR020843">
    <property type="entry name" value="ER"/>
</dbReference>
<reference evidence="2 3" key="1">
    <citation type="submission" date="2019-06" db="EMBL/GenBank/DDBJ databases">
        <title>A complete genome sequence for Luteibacter pinisoli MAH-14.</title>
        <authorList>
            <person name="Baltrus D.A."/>
        </authorList>
    </citation>
    <scope>NUCLEOTIDE SEQUENCE [LARGE SCALE GENOMIC DNA]</scope>
    <source>
        <strain evidence="2 3">MAH-14</strain>
    </source>
</reference>
<feature type="domain" description="Enoyl reductase (ER)" evidence="1">
    <location>
        <begin position="16"/>
        <end position="329"/>
    </location>
</feature>
<name>A0A4Y5YY22_9GAMM</name>
<sequence length="335" mass="34094">MNTHATMSALRLEAAGQPLSLVTVDRPVAGPGEVLVRIAAAGLNPLDGKIRAGQGGHARQPAPAILGIDMAGRVEAVGQGVEGFKAGDAVYGMTGGVAGVQGSLAQYAAVDARLLAHAPSAMPLVEAAALPLVFITAWEGLVDRARVQAGQSVLVIAGAGGVGSMAVQLAVARGARVFATGSQAQKDIITGLGATWIDRDAPMADVVDTHTGGEGFDVVYDTLGGATLDAAFIAARRYGGHVVSSLGWGTHALAPLSFRAATYSGVFTLMPLLTGKGREHHGEIMAEATKLADEGKLRPVLSAQRFELAEGNAALNLVESGRAGGKVVVMAPRED</sequence>
<dbReference type="AlphaFoldDB" id="A0A4Y5YY22"/>
<dbReference type="InterPro" id="IPR011032">
    <property type="entry name" value="GroES-like_sf"/>
</dbReference>
<dbReference type="CDD" id="cd08272">
    <property type="entry name" value="MDR6"/>
    <property type="match status" value="1"/>
</dbReference>
<dbReference type="Gene3D" id="3.90.180.10">
    <property type="entry name" value="Medium-chain alcohol dehydrogenases, catalytic domain"/>
    <property type="match status" value="1"/>
</dbReference>
<protein>
    <submittedName>
        <fullName evidence="2">Zinc-dependent alcohol dehydrogenase family protein</fullName>
    </submittedName>
</protein>
<dbReference type="SUPFAM" id="SSF50129">
    <property type="entry name" value="GroES-like"/>
    <property type="match status" value="1"/>
</dbReference>
<gene>
    <name evidence="2" type="ORF">FIV34_00310</name>
</gene>
<dbReference type="Pfam" id="PF13602">
    <property type="entry name" value="ADH_zinc_N_2"/>
    <property type="match status" value="1"/>
</dbReference>
<dbReference type="RefSeq" id="WP_139978523.1">
    <property type="nucleotide sequence ID" value="NZ_CP041046.1"/>
</dbReference>
<dbReference type="PANTHER" id="PTHR11695:SF294">
    <property type="entry name" value="RETICULON-4-INTERACTING PROTEIN 1, MITOCHONDRIAL"/>
    <property type="match status" value="1"/>
</dbReference>
<evidence type="ECO:0000313" key="3">
    <source>
        <dbReference type="Proteomes" id="UP000316093"/>
    </source>
</evidence>
<organism evidence="2 3">
    <name type="scientific">Luteibacter pinisoli</name>
    <dbReference type="NCBI Taxonomy" id="2589080"/>
    <lineage>
        <taxon>Bacteria</taxon>
        <taxon>Pseudomonadati</taxon>
        <taxon>Pseudomonadota</taxon>
        <taxon>Gammaproteobacteria</taxon>
        <taxon>Lysobacterales</taxon>
        <taxon>Rhodanobacteraceae</taxon>
        <taxon>Luteibacter</taxon>
    </lineage>
</organism>
<dbReference type="SMART" id="SM00829">
    <property type="entry name" value="PKS_ER"/>
    <property type="match status" value="1"/>
</dbReference>